<protein>
    <recommendedName>
        <fullName evidence="2">G-patch domain-containing protein</fullName>
    </recommendedName>
</protein>
<dbReference type="PROSITE" id="PS50174">
    <property type="entry name" value="G_PATCH"/>
    <property type="match status" value="1"/>
</dbReference>
<feature type="compositionally biased region" description="Acidic residues" evidence="1">
    <location>
        <begin position="112"/>
        <end position="123"/>
    </location>
</feature>
<dbReference type="PANTHER" id="PTHR31611:SF0">
    <property type="entry name" value="HIGH-AFFINITY NICKEL TRANSPORT PROTEIN NIC1"/>
    <property type="match status" value="1"/>
</dbReference>
<feature type="compositionally biased region" description="Low complexity" evidence="1">
    <location>
        <begin position="290"/>
        <end position="310"/>
    </location>
</feature>
<accession>A0AAV5GTD3</accession>
<keyword evidence="4" id="KW-1185">Reference proteome</keyword>
<dbReference type="GO" id="GO:0005886">
    <property type="term" value="C:plasma membrane"/>
    <property type="evidence" value="ECO:0007669"/>
    <property type="project" value="InterPro"/>
</dbReference>
<feature type="compositionally biased region" description="Low complexity" evidence="1">
    <location>
        <begin position="260"/>
        <end position="270"/>
    </location>
</feature>
<sequence length="515" mass="54779">MASARPAFIFSYNAFDPDIARLDASTSRDIAGPSSSRHSGLGAARSYGYGGAQGYAGQEGDDDWVPTYGPTTYRRGRIRFVPAKAAAFGVIPGSDGLAPTIDLKGKGKAVEASDDEGADDADAPDALALPPPSAPKPSPLTGTAVRGLYASIVGLHSAPASLPSSPKPPRDPDPPPPLRASTAPPKRKPAAAPPARPPERPAQTQRSAVENEDVLVLSSDSEDESARDDTASDSDDDDDDLVVMDPLTGEPEVRPNTAPTSSSHSSTFSHHTSDPSKPRLAPLLIHELLAPPSSSASPASTAGSDSGSGALRPFVPPTHYALKPDNPGWRILQRQGWREGGVLGAVPAPGSGAAPRGLKVPLRAKEKFDRRGLGGEERAGARVGKVERRRERERVREGEERERERRGRGARGMERVQKREERERKAMIAYMNRSYLSLPRPAWRLTLFGRCFALLAGEFLANAVVWIAAACVWGPDADKRGVLSLAVVAWTLGLRHGLDMDHIVAVDNGGLLDHL</sequence>
<evidence type="ECO:0000256" key="1">
    <source>
        <dbReference type="SAM" id="MobiDB-lite"/>
    </source>
</evidence>
<feature type="region of interest" description="Disordered" evidence="1">
    <location>
        <begin position="388"/>
        <end position="419"/>
    </location>
</feature>
<dbReference type="EMBL" id="BQKY01000012">
    <property type="protein sequence ID" value="GJN92762.1"/>
    <property type="molecule type" value="Genomic_DNA"/>
</dbReference>
<comment type="caution">
    <text evidence="3">The sequence shown here is derived from an EMBL/GenBank/DDBJ whole genome shotgun (WGS) entry which is preliminary data.</text>
</comment>
<proteinExistence type="predicted"/>
<evidence type="ECO:0000259" key="2">
    <source>
        <dbReference type="PROSITE" id="PS50174"/>
    </source>
</evidence>
<dbReference type="Proteomes" id="UP001342314">
    <property type="component" value="Unassembled WGS sequence"/>
</dbReference>
<name>A0AAV5GTD3_9BASI</name>
<dbReference type="GO" id="GO:0035444">
    <property type="term" value="P:nickel cation transmembrane transport"/>
    <property type="evidence" value="ECO:0007669"/>
    <property type="project" value="InterPro"/>
</dbReference>
<dbReference type="PANTHER" id="PTHR31611">
    <property type="entry name" value="HIGH-AFFINITY NICKEL TRANSPORT PROTEIN NIC1"/>
    <property type="match status" value="1"/>
</dbReference>
<feature type="compositionally biased region" description="Acidic residues" evidence="1">
    <location>
        <begin position="220"/>
        <end position="242"/>
    </location>
</feature>
<gene>
    <name evidence="3" type="ORF">Rhopal_005800-T1</name>
</gene>
<feature type="compositionally biased region" description="Pro residues" evidence="1">
    <location>
        <begin position="129"/>
        <end position="138"/>
    </location>
</feature>
<dbReference type="GO" id="GO:0003676">
    <property type="term" value="F:nucleic acid binding"/>
    <property type="evidence" value="ECO:0007669"/>
    <property type="project" value="InterPro"/>
</dbReference>
<reference evidence="3 4" key="1">
    <citation type="submission" date="2021-12" db="EMBL/GenBank/DDBJ databases">
        <title>High titer production of polyol ester of fatty acids by Rhodotorula paludigena BS15 towards product separation-free biomass refinery.</title>
        <authorList>
            <person name="Mano J."/>
            <person name="Ono H."/>
            <person name="Tanaka T."/>
            <person name="Naito K."/>
            <person name="Sushida H."/>
            <person name="Ike M."/>
            <person name="Tokuyasu K."/>
            <person name="Kitaoka M."/>
        </authorList>
    </citation>
    <scope>NUCLEOTIDE SEQUENCE [LARGE SCALE GENOMIC DNA]</scope>
    <source>
        <strain evidence="3 4">BS15</strain>
    </source>
</reference>
<dbReference type="SMART" id="SM00443">
    <property type="entry name" value="G_patch"/>
    <property type="match status" value="1"/>
</dbReference>
<feature type="region of interest" description="Disordered" evidence="1">
    <location>
        <begin position="108"/>
        <end position="142"/>
    </location>
</feature>
<evidence type="ECO:0000313" key="3">
    <source>
        <dbReference type="EMBL" id="GJN92762.1"/>
    </source>
</evidence>
<organism evidence="3 4">
    <name type="scientific">Rhodotorula paludigena</name>
    <dbReference type="NCBI Taxonomy" id="86838"/>
    <lineage>
        <taxon>Eukaryota</taxon>
        <taxon>Fungi</taxon>
        <taxon>Dikarya</taxon>
        <taxon>Basidiomycota</taxon>
        <taxon>Pucciniomycotina</taxon>
        <taxon>Microbotryomycetes</taxon>
        <taxon>Sporidiobolales</taxon>
        <taxon>Sporidiobolaceae</taxon>
        <taxon>Rhodotorula</taxon>
    </lineage>
</organism>
<feature type="region of interest" description="Disordered" evidence="1">
    <location>
        <begin position="159"/>
        <end position="319"/>
    </location>
</feature>
<feature type="domain" description="G-patch" evidence="2">
    <location>
        <begin position="324"/>
        <end position="378"/>
    </location>
</feature>
<evidence type="ECO:0000313" key="4">
    <source>
        <dbReference type="Proteomes" id="UP001342314"/>
    </source>
</evidence>
<dbReference type="AlphaFoldDB" id="A0AAV5GTD3"/>
<dbReference type="InterPro" id="IPR004688">
    <property type="entry name" value="Ni/Co_transpt"/>
</dbReference>
<dbReference type="InterPro" id="IPR000467">
    <property type="entry name" value="G_patch_dom"/>
</dbReference>